<feature type="transmembrane region" description="Helical" evidence="9">
    <location>
        <begin position="146"/>
        <end position="165"/>
    </location>
</feature>
<dbReference type="GO" id="GO:0016301">
    <property type="term" value="F:kinase activity"/>
    <property type="evidence" value="ECO:0007669"/>
    <property type="project" value="UniProtKB-KW"/>
</dbReference>
<evidence type="ECO:0000256" key="4">
    <source>
        <dbReference type="ARBA" id="ARBA00022679"/>
    </source>
</evidence>
<feature type="domain" description="DUF7134" evidence="12">
    <location>
        <begin position="12"/>
        <end position="165"/>
    </location>
</feature>
<evidence type="ECO:0000256" key="7">
    <source>
        <dbReference type="ARBA" id="ARBA00022840"/>
    </source>
</evidence>
<feature type="transmembrane region" description="Helical" evidence="9">
    <location>
        <begin position="91"/>
        <end position="110"/>
    </location>
</feature>
<dbReference type="Gene3D" id="1.20.5.1930">
    <property type="match status" value="1"/>
</dbReference>
<evidence type="ECO:0000259" key="12">
    <source>
        <dbReference type="Pfam" id="PF23539"/>
    </source>
</evidence>
<dbReference type="InterPro" id="IPR050482">
    <property type="entry name" value="Sensor_HK_TwoCompSys"/>
</dbReference>
<comment type="caution">
    <text evidence="13">The sequence shown here is derived from an EMBL/GenBank/DDBJ whole genome shotgun (WGS) entry which is preliminary data.</text>
</comment>
<keyword evidence="9" id="KW-1133">Transmembrane helix</keyword>
<reference evidence="13 14" key="1">
    <citation type="submission" date="2021-06" db="EMBL/GenBank/DDBJ databases">
        <title>Ecological speciation of a Streptomyces species isolated from different habitats and geographic origins.</title>
        <authorList>
            <person name="Wang J."/>
        </authorList>
    </citation>
    <scope>NUCLEOTIDE SEQUENCE [LARGE SCALE GENOMIC DNA]</scope>
    <source>
        <strain evidence="13 14">FXJ8.012</strain>
    </source>
</reference>
<evidence type="ECO:0000313" key="13">
    <source>
        <dbReference type="EMBL" id="MBZ6152195.1"/>
    </source>
</evidence>
<keyword evidence="8" id="KW-0902">Two-component regulatory system</keyword>
<dbReference type="RefSeq" id="WP_070389437.1">
    <property type="nucleotide sequence ID" value="NZ_JAHSST010000012.1"/>
</dbReference>
<evidence type="ECO:0000256" key="5">
    <source>
        <dbReference type="ARBA" id="ARBA00022741"/>
    </source>
</evidence>
<protein>
    <recommendedName>
        <fullName evidence="2">histidine kinase</fullName>
        <ecNumber evidence="2">2.7.13.3</ecNumber>
    </recommendedName>
</protein>
<evidence type="ECO:0000259" key="10">
    <source>
        <dbReference type="Pfam" id="PF02518"/>
    </source>
</evidence>
<keyword evidence="9" id="KW-0812">Transmembrane</keyword>
<gene>
    <name evidence="13" type="ORF">KVH32_13645</name>
</gene>
<keyword evidence="9" id="KW-0472">Membrane</keyword>
<dbReference type="Pfam" id="PF23539">
    <property type="entry name" value="DUF7134"/>
    <property type="match status" value="1"/>
</dbReference>
<evidence type="ECO:0000256" key="8">
    <source>
        <dbReference type="ARBA" id="ARBA00023012"/>
    </source>
</evidence>
<evidence type="ECO:0000259" key="11">
    <source>
        <dbReference type="Pfam" id="PF07730"/>
    </source>
</evidence>
<dbReference type="EMBL" id="JAHSTP010000004">
    <property type="protein sequence ID" value="MBZ6152195.1"/>
    <property type="molecule type" value="Genomic_DNA"/>
</dbReference>
<accession>A0ABS7W2I8</accession>
<keyword evidence="4" id="KW-0808">Transferase</keyword>
<dbReference type="InterPro" id="IPR011712">
    <property type="entry name" value="Sig_transdc_His_kin_sub3_dim/P"/>
</dbReference>
<evidence type="ECO:0000256" key="1">
    <source>
        <dbReference type="ARBA" id="ARBA00000085"/>
    </source>
</evidence>
<proteinExistence type="predicted"/>
<dbReference type="CDD" id="cd16917">
    <property type="entry name" value="HATPase_UhpB-NarQ-NarX-like"/>
    <property type="match status" value="1"/>
</dbReference>
<dbReference type="SUPFAM" id="SSF55874">
    <property type="entry name" value="ATPase domain of HSP90 chaperone/DNA topoisomerase II/histidine kinase"/>
    <property type="match status" value="1"/>
</dbReference>
<keyword evidence="6 13" id="KW-0418">Kinase</keyword>
<dbReference type="InterPro" id="IPR055558">
    <property type="entry name" value="DUF7134"/>
</dbReference>
<keyword evidence="3" id="KW-0597">Phosphoprotein</keyword>
<keyword evidence="7" id="KW-0067">ATP-binding</keyword>
<evidence type="ECO:0000256" key="6">
    <source>
        <dbReference type="ARBA" id="ARBA00022777"/>
    </source>
</evidence>
<dbReference type="InterPro" id="IPR003594">
    <property type="entry name" value="HATPase_dom"/>
</dbReference>
<keyword evidence="5" id="KW-0547">Nucleotide-binding</keyword>
<dbReference type="Pfam" id="PF02518">
    <property type="entry name" value="HATPase_c"/>
    <property type="match status" value="1"/>
</dbReference>
<evidence type="ECO:0000256" key="3">
    <source>
        <dbReference type="ARBA" id="ARBA00022553"/>
    </source>
</evidence>
<evidence type="ECO:0000256" key="2">
    <source>
        <dbReference type="ARBA" id="ARBA00012438"/>
    </source>
</evidence>
<feature type="domain" description="Signal transduction histidine kinase subgroup 3 dimerisation and phosphoacceptor" evidence="11">
    <location>
        <begin position="184"/>
        <end position="248"/>
    </location>
</feature>
<name>A0ABS7W2I8_STROV</name>
<dbReference type="Pfam" id="PF07730">
    <property type="entry name" value="HisKA_3"/>
    <property type="match status" value="1"/>
</dbReference>
<feature type="domain" description="Histidine kinase/HSP90-like ATPase" evidence="10">
    <location>
        <begin position="296"/>
        <end position="380"/>
    </location>
</feature>
<dbReference type="PANTHER" id="PTHR24421">
    <property type="entry name" value="NITRATE/NITRITE SENSOR PROTEIN NARX-RELATED"/>
    <property type="match status" value="1"/>
</dbReference>
<evidence type="ECO:0000313" key="14">
    <source>
        <dbReference type="Proteomes" id="UP000758701"/>
    </source>
</evidence>
<dbReference type="PANTHER" id="PTHR24421:SF10">
    <property type="entry name" value="NITRATE_NITRITE SENSOR PROTEIN NARQ"/>
    <property type="match status" value="1"/>
</dbReference>
<sequence>MIDSRRALGLWRRLDVTVRDLPLGLLFLVASLLPSLQGHGTEFGGLPTRPADALAGVAAVLQCVPIAVRRRWPLVCLALVSAGFALDQIRGYHLFAGTMLPIALLSAGMHLERHRRATVIGGTVAFAALSAEMYRRGPGEAVVEFVAFYLTLALVWGIGAWMRSARAAEADRRRRVAEDARNAERARIARELHDVVTHHVTAMVVQSEAARYLTAAPERLDETLAGVSDTGRRAITDLRHLLDLLNPDHGTAEPRTPPVGRVLTLVEQTRRAGQPVEFTEEGTPAASTGSSDLVAYRVVQEALTNALKYDHGGNTSVLVRHGEREITVEVGTDGSGTGAASPGGSGRGLAGLKERVDVLGGQFSAGRRDGGGFVVRARIPGGSVA</sequence>
<dbReference type="Proteomes" id="UP000758701">
    <property type="component" value="Unassembled WGS sequence"/>
</dbReference>
<dbReference type="InterPro" id="IPR036890">
    <property type="entry name" value="HATPase_C_sf"/>
</dbReference>
<comment type="catalytic activity">
    <reaction evidence="1">
        <text>ATP + protein L-histidine = ADP + protein N-phospho-L-histidine.</text>
        <dbReference type="EC" id="2.7.13.3"/>
    </reaction>
</comment>
<organism evidence="13 14">
    <name type="scientific">Streptomyces olivaceus</name>
    <dbReference type="NCBI Taxonomy" id="47716"/>
    <lineage>
        <taxon>Bacteria</taxon>
        <taxon>Bacillati</taxon>
        <taxon>Actinomycetota</taxon>
        <taxon>Actinomycetes</taxon>
        <taxon>Kitasatosporales</taxon>
        <taxon>Streptomycetaceae</taxon>
        <taxon>Streptomyces</taxon>
    </lineage>
</organism>
<evidence type="ECO:0000256" key="9">
    <source>
        <dbReference type="SAM" id="Phobius"/>
    </source>
</evidence>
<dbReference type="EC" id="2.7.13.3" evidence="2"/>
<dbReference type="Gene3D" id="3.30.565.10">
    <property type="entry name" value="Histidine kinase-like ATPase, C-terminal domain"/>
    <property type="match status" value="1"/>
</dbReference>
<keyword evidence="14" id="KW-1185">Reference proteome</keyword>